<gene>
    <name evidence="1" type="ORF">DGQ38_04970</name>
</gene>
<accession>A0A3D5IYQ5</accession>
<organism evidence="1 2">
    <name type="scientific">Zunongwangia profunda</name>
    <dbReference type="NCBI Taxonomy" id="398743"/>
    <lineage>
        <taxon>Bacteria</taxon>
        <taxon>Pseudomonadati</taxon>
        <taxon>Bacteroidota</taxon>
        <taxon>Flavobacteriia</taxon>
        <taxon>Flavobacteriales</taxon>
        <taxon>Flavobacteriaceae</taxon>
        <taxon>Zunongwangia</taxon>
    </lineage>
</organism>
<reference evidence="1 2" key="1">
    <citation type="journal article" date="2018" name="Nat. Biotechnol.">
        <title>A standardized bacterial taxonomy based on genome phylogeny substantially revises the tree of life.</title>
        <authorList>
            <person name="Parks D.H."/>
            <person name="Chuvochina M."/>
            <person name="Waite D.W."/>
            <person name="Rinke C."/>
            <person name="Skarshewski A."/>
            <person name="Chaumeil P.A."/>
            <person name="Hugenholtz P."/>
        </authorList>
    </citation>
    <scope>NUCLEOTIDE SEQUENCE [LARGE SCALE GENOMIC DNA]</scope>
    <source>
        <strain evidence="1">UBA9359</strain>
    </source>
</reference>
<comment type="caution">
    <text evidence="1">The sequence shown here is derived from an EMBL/GenBank/DDBJ whole genome shotgun (WGS) entry which is preliminary data.</text>
</comment>
<protein>
    <submittedName>
        <fullName evidence="1">Uncharacterized protein</fullName>
    </submittedName>
</protein>
<evidence type="ECO:0000313" key="1">
    <source>
        <dbReference type="EMBL" id="HCV80382.1"/>
    </source>
</evidence>
<proteinExistence type="predicted"/>
<sequence>MLALAVLGFTGCNAQEKKTDENSNLGLSTKTNNEKPKGNWTVNKEFDENGNLKSYDSTYTYSYGSVNGDTITGSKEIRQHFQQLFGDDKMSSAMMQGFFNDSTSLRNDFFGDDVMGSDFFSTGNFPKEFQEQIRKMDSIHQQMLKNNYPQLFTKEEEQKLPSNKKTNM</sequence>
<name>A0A3D5IYQ5_9FLAO</name>
<dbReference type="EMBL" id="DPMF01000109">
    <property type="protein sequence ID" value="HCV80382.1"/>
    <property type="molecule type" value="Genomic_DNA"/>
</dbReference>
<dbReference type="AlphaFoldDB" id="A0A3D5IYQ5"/>
<evidence type="ECO:0000313" key="2">
    <source>
        <dbReference type="Proteomes" id="UP000264330"/>
    </source>
</evidence>
<dbReference type="Proteomes" id="UP000264330">
    <property type="component" value="Unassembled WGS sequence"/>
</dbReference>